<dbReference type="SUPFAM" id="SSF50199">
    <property type="entry name" value="Staphylococcal nuclease"/>
    <property type="match status" value="1"/>
</dbReference>
<dbReference type="SMART" id="SM00318">
    <property type="entry name" value="SNc"/>
    <property type="match status" value="1"/>
</dbReference>
<name>A0A376ALQ0_9HYPH</name>
<dbReference type="InterPro" id="IPR035437">
    <property type="entry name" value="SNase_OB-fold_sf"/>
</dbReference>
<gene>
    <name evidence="2" type="ORF">RHIZ70_4454</name>
</gene>
<proteinExistence type="predicted"/>
<evidence type="ECO:0000313" key="2">
    <source>
        <dbReference type="EMBL" id="SSC68746.1"/>
    </source>
</evidence>
<reference evidence="3" key="1">
    <citation type="submission" date="2018-07" db="EMBL/GenBank/DDBJ databases">
        <authorList>
            <person name="Peiro R."/>
            <person name="Begona"/>
            <person name="Cbmso G."/>
            <person name="Lopez M."/>
            <person name="Gonzalez S."/>
        </authorList>
    </citation>
    <scope>NUCLEOTIDE SEQUENCE [LARGE SCALE GENOMIC DNA]</scope>
</reference>
<dbReference type="Pfam" id="PF00565">
    <property type="entry name" value="SNase"/>
    <property type="match status" value="1"/>
</dbReference>
<dbReference type="AlphaFoldDB" id="A0A376ALQ0"/>
<dbReference type="EMBL" id="UEYP01000009">
    <property type="protein sequence ID" value="SSC68746.1"/>
    <property type="molecule type" value="Genomic_DNA"/>
</dbReference>
<dbReference type="STRING" id="1336235.GCA_000518785_03706"/>
<protein>
    <recommendedName>
        <fullName evidence="1">TNase-like domain-containing protein</fullName>
    </recommendedName>
</protein>
<evidence type="ECO:0000313" key="3">
    <source>
        <dbReference type="Proteomes" id="UP000254764"/>
    </source>
</evidence>
<accession>A0A376ALQ0</accession>
<feature type="domain" description="TNase-like" evidence="1">
    <location>
        <begin position="21"/>
        <end position="126"/>
    </location>
</feature>
<organism evidence="2 3">
    <name type="scientific">Ciceribacter selenitireducens ATCC BAA-1503</name>
    <dbReference type="NCBI Taxonomy" id="1336235"/>
    <lineage>
        <taxon>Bacteria</taxon>
        <taxon>Pseudomonadati</taxon>
        <taxon>Pseudomonadota</taxon>
        <taxon>Alphaproteobacteria</taxon>
        <taxon>Hyphomicrobiales</taxon>
        <taxon>Rhizobiaceae</taxon>
        <taxon>Ciceribacter</taxon>
    </lineage>
</organism>
<dbReference type="PROSITE" id="PS50830">
    <property type="entry name" value="TNASE_3"/>
    <property type="match status" value="1"/>
</dbReference>
<keyword evidence="3" id="KW-1185">Reference proteome</keyword>
<dbReference type="InterPro" id="IPR016071">
    <property type="entry name" value="Staphylococal_nuclease_OB-fold"/>
</dbReference>
<dbReference type="Proteomes" id="UP000254764">
    <property type="component" value="Unassembled WGS sequence"/>
</dbReference>
<dbReference type="Gene3D" id="2.40.50.90">
    <property type="match status" value="1"/>
</dbReference>
<evidence type="ECO:0000259" key="1">
    <source>
        <dbReference type="PROSITE" id="PS50830"/>
    </source>
</evidence>
<sequence length="140" mass="14657">MALLGTVFTGRQSMAAEKIAGPVAAELIRVIDGDTVLVSAMPWPDHHVTTYVRLRGIDAPELKSRCPAIRNAAERAQSTLTSLLNASPVVALSDISGDKYYGRVVAALTLADGSDPAEALLSAGLVDPYRGGRKKAVACP</sequence>
<dbReference type="RefSeq" id="WP_235842248.1">
    <property type="nucleotide sequence ID" value="NZ_UEYP01000009.1"/>
</dbReference>